<proteinExistence type="predicted"/>
<evidence type="ECO:0000313" key="2">
    <source>
        <dbReference type="EMBL" id="KAB8360594.1"/>
    </source>
</evidence>
<feature type="compositionally biased region" description="Polar residues" evidence="1">
    <location>
        <begin position="342"/>
        <end position="352"/>
    </location>
</feature>
<comment type="caution">
    <text evidence="2">The sequence shown here is derived from an EMBL/GenBank/DDBJ whole genome shotgun (WGS) entry which is preliminary data.</text>
</comment>
<accession>A0A5N6L093</accession>
<evidence type="ECO:0000256" key="1">
    <source>
        <dbReference type="SAM" id="MobiDB-lite"/>
    </source>
</evidence>
<dbReference type="Proteomes" id="UP000327013">
    <property type="component" value="Unassembled WGS sequence"/>
</dbReference>
<dbReference type="InterPro" id="IPR029062">
    <property type="entry name" value="Class_I_gatase-like"/>
</dbReference>
<gene>
    <name evidence="2" type="ORF">FH972_024332</name>
</gene>
<dbReference type="OrthoDB" id="543156at2759"/>
<feature type="region of interest" description="Disordered" evidence="1">
    <location>
        <begin position="336"/>
        <end position="369"/>
    </location>
</feature>
<evidence type="ECO:0000313" key="3">
    <source>
        <dbReference type="Proteomes" id="UP000327013"/>
    </source>
</evidence>
<keyword evidence="3" id="KW-1185">Reference proteome</keyword>
<evidence type="ECO:0008006" key="4">
    <source>
        <dbReference type="Google" id="ProtNLM"/>
    </source>
</evidence>
<feature type="region of interest" description="Disordered" evidence="1">
    <location>
        <begin position="396"/>
        <end position="446"/>
    </location>
</feature>
<sequence>MTAPKPTHKVALLLYPGADMLDFTGPAEILSSASYTRRPDPVVPVFEVIAVAADASTPTPSGNRATLHTQARLSIAAARARLADFSVLVVPGANTDVLLRMIAAPGGAPEVDGHGVGTAEAFLQTAHLFAHLSALLCVCGGLPHALHHGVARLRAIHEVVEYRGDKLKRERNNGAPDREARCGLGECCDGVRWVGEQEEDAETRVQGKVDGKDALLQLRELRHRQIPVAKLGHDLTLQSSHVITQEPRPLPSGSMNLAKVDVGDDCCSGQPAGGEGDTCGVYLVLGVEAQRLAGGQDGDKDCGVLTSVAQLISSYSSRMHFSVFFFLVFFSSSNRRKPRAGTTHTSAATSRPCSEKPARPASPASGTAPAFSTASVTTLVFSTVITLVGEDMTTSQVQPRVDGADDKGNGVEERHPRLLRQELLRKSQRQGRCDPADLHDRHEAGSHRRADLVEGARAGDDCHEDQIGLQVSARALALCDGFAKAVAEALVVVSAGPTLWQRALGKRGGALRELTVGQSSLQGVGHGLLELDLRHGDNGGCLGGRSSRWSVKGFARYRDGGDLDGERGELGGLVGAAGGIG</sequence>
<organism evidence="2 3">
    <name type="scientific">Carpinus fangiana</name>
    <dbReference type="NCBI Taxonomy" id="176857"/>
    <lineage>
        <taxon>Eukaryota</taxon>
        <taxon>Viridiplantae</taxon>
        <taxon>Streptophyta</taxon>
        <taxon>Embryophyta</taxon>
        <taxon>Tracheophyta</taxon>
        <taxon>Spermatophyta</taxon>
        <taxon>Magnoliopsida</taxon>
        <taxon>eudicotyledons</taxon>
        <taxon>Gunneridae</taxon>
        <taxon>Pentapetalae</taxon>
        <taxon>rosids</taxon>
        <taxon>fabids</taxon>
        <taxon>Fagales</taxon>
        <taxon>Betulaceae</taxon>
        <taxon>Carpinus</taxon>
    </lineage>
</organism>
<dbReference type="EMBL" id="VIBQ01000017">
    <property type="protein sequence ID" value="KAB8360594.1"/>
    <property type="molecule type" value="Genomic_DNA"/>
</dbReference>
<dbReference type="SUPFAM" id="SSF52317">
    <property type="entry name" value="Class I glutamine amidotransferase-like"/>
    <property type="match status" value="1"/>
</dbReference>
<feature type="compositionally biased region" description="Basic and acidic residues" evidence="1">
    <location>
        <begin position="402"/>
        <end position="446"/>
    </location>
</feature>
<dbReference type="AlphaFoldDB" id="A0A5N6L093"/>
<protein>
    <recommendedName>
        <fullName evidence="4">DJ-1/PfpI domain-containing protein</fullName>
    </recommendedName>
</protein>
<reference evidence="2 3" key="1">
    <citation type="submission" date="2019-06" db="EMBL/GenBank/DDBJ databases">
        <title>A chromosomal-level reference genome of Carpinus fangiana (Coryloideae, Betulaceae).</title>
        <authorList>
            <person name="Yang X."/>
            <person name="Wang Z."/>
            <person name="Zhang L."/>
            <person name="Hao G."/>
            <person name="Liu J."/>
            <person name="Yang Y."/>
        </authorList>
    </citation>
    <scope>NUCLEOTIDE SEQUENCE [LARGE SCALE GENOMIC DNA]</scope>
    <source>
        <strain evidence="2">Cfa_2016G</strain>
        <tissue evidence="2">Leaf</tissue>
    </source>
</reference>
<dbReference type="Gene3D" id="3.40.50.880">
    <property type="match status" value="1"/>
</dbReference>
<name>A0A5N6L093_9ROSI</name>